<evidence type="ECO:0000256" key="5">
    <source>
        <dbReference type="ARBA" id="ARBA00022723"/>
    </source>
</evidence>
<keyword evidence="5" id="KW-0479">Metal-binding</keyword>
<keyword evidence="7" id="KW-0862">Zinc</keyword>
<dbReference type="InterPro" id="IPR011324">
    <property type="entry name" value="Cytotoxic_necrot_fac-like_cat"/>
</dbReference>
<dbReference type="PANTHER" id="PTHR30616">
    <property type="entry name" value="UNCHARACTERIZED PROTEIN YFIH"/>
    <property type="match status" value="1"/>
</dbReference>
<evidence type="ECO:0000256" key="11">
    <source>
        <dbReference type="ARBA" id="ARBA00049893"/>
    </source>
</evidence>
<dbReference type="SUPFAM" id="SSF64438">
    <property type="entry name" value="CNF1/YfiH-like putative cysteine hydrolases"/>
    <property type="match status" value="1"/>
</dbReference>
<proteinExistence type="inferred from homology"/>
<name>A0ABV9DEU3_9MICO</name>
<dbReference type="PANTHER" id="PTHR30616:SF2">
    <property type="entry name" value="PURINE NUCLEOSIDE PHOSPHORYLASE LACC1"/>
    <property type="match status" value="1"/>
</dbReference>
<organism evidence="12 13">
    <name type="scientific">Georgenia faecalis</name>
    <dbReference type="NCBI Taxonomy" id="2483799"/>
    <lineage>
        <taxon>Bacteria</taxon>
        <taxon>Bacillati</taxon>
        <taxon>Actinomycetota</taxon>
        <taxon>Actinomycetes</taxon>
        <taxon>Micrococcales</taxon>
        <taxon>Bogoriellaceae</taxon>
        <taxon>Georgenia</taxon>
    </lineage>
</organism>
<comment type="caution">
    <text evidence="12">The sequence shown here is derived from an EMBL/GenBank/DDBJ whole genome shotgun (WGS) entry which is preliminary data.</text>
</comment>
<comment type="function">
    <text evidence="2">Purine nucleoside enzyme that catalyzes the phosphorolysis of adenosine and inosine nucleosides, yielding D-ribose 1-phosphate and the respective free bases, adenine and hypoxanthine. Also catalyzes the phosphorolysis of S-methyl-5'-thioadenosine into adenine and S-methyl-5-thio-alpha-D-ribose 1-phosphate. Also has adenosine deaminase activity.</text>
</comment>
<dbReference type="Pfam" id="PF02578">
    <property type="entry name" value="Cu-oxidase_4"/>
    <property type="match status" value="1"/>
</dbReference>
<dbReference type="InterPro" id="IPR038371">
    <property type="entry name" value="Cu_polyphenol_OxRdtase_sf"/>
</dbReference>
<dbReference type="EMBL" id="JBHSGF010000011">
    <property type="protein sequence ID" value="MFC4556378.1"/>
    <property type="molecule type" value="Genomic_DNA"/>
</dbReference>
<comment type="catalytic activity">
    <reaction evidence="1">
        <text>inosine + phosphate = alpha-D-ribose 1-phosphate + hypoxanthine</text>
        <dbReference type="Rhea" id="RHEA:27646"/>
        <dbReference type="ChEBI" id="CHEBI:17368"/>
        <dbReference type="ChEBI" id="CHEBI:17596"/>
        <dbReference type="ChEBI" id="CHEBI:43474"/>
        <dbReference type="ChEBI" id="CHEBI:57720"/>
        <dbReference type="EC" id="2.4.2.1"/>
    </reaction>
    <physiologicalReaction direction="left-to-right" evidence="1">
        <dbReference type="Rhea" id="RHEA:27647"/>
    </physiologicalReaction>
</comment>
<dbReference type="InterPro" id="IPR003730">
    <property type="entry name" value="Cu_polyphenol_OxRdtase"/>
</dbReference>
<evidence type="ECO:0000256" key="2">
    <source>
        <dbReference type="ARBA" id="ARBA00003215"/>
    </source>
</evidence>
<keyword evidence="6" id="KW-0378">Hydrolase</keyword>
<evidence type="ECO:0000256" key="9">
    <source>
        <dbReference type="ARBA" id="ARBA00047989"/>
    </source>
</evidence>
<evidence type="ECO:0000256" key="7">
    <source>
        <dbReference type="ARBA" id="ARBA00022833"/>
    </source>
</evidence>
<evidence type="ECO:0000313" key="12">
    <source>
        <dbReference type="EMBL" id="MFC4556378.1"/>
    </source>
</evidence>
<dbReference type="Gene3D" id="3.60.140.10">
    <property type="entry name" value="CNF1/YfiH-like putative cysteine hydrolases"/>
    <property type="match status" value="1"/>
</dbReference>
<dbReference type="CDD" id="cd16833">
    <property type="entry name" value="YfiH"/>
    <property type="match status" value="1"/>
</dbReference>
<gene>
    <name evidence="12" type="ORF">ACFO3F_14080</name>
</gene>
<reference evidence="13" key="1">
    <citation type="journal article" date="2019" name="Int. J. Syst. Evol. Microbiol.">
        <title>The Global Catalogue of Microorganisms (GCM) 10K type strain sequencing project: providing services to taxonomists for standard genome sequencing and annotation.</title>
        <authorList>
            <consortium name="The Broad Institute Genomics Platform"/>
            <consortium name="The Broad Institute Genome Sequencing Center for Infectious Disease"/>
            <person name="Wu L."/>
            <person name="Ma J."/>
        </authorList>
    </citation>
    <scope>NUCLEOTIDE SEQUENCE [LARGE SCALE GENOMIC DNA]</scope>
    <source>
        <strain evidence="13">JCM 3369</strain>
    </source>
</reference>
<comment type="catalytic activity">
    <reaction evidence="9">
        <text>adenosine + H2O + H(+) = inosine + NH4(+)</text>
        <dbReference type="Rhea" id="RHEA:24408"/>
        <dbReference type="ChEBI" id="CHEBI:15377"/>
        <dbReference type="ChEBI" id="CHEBI:15378"/>
        <dbReference type="ChEBI" id="CHEBI:16335"/>
        <dbReference type="ChEBI" id="CHEBI:17596"/>
        <dbReference type="ChEBI" id="CHEBI:28938"/>
        <dbReference type="EC" id="3.5.4.4"/>
    </reaction>
    <physiologicalReaction direction="left-to-right" evidence="9">
        <dbReference type="Rhea" id="RHEA:24409"/>
    </physiologicalReaction>
</comment>
<evidence type="ECO:0000256" key="8">
    <source>
        <dbReference type="ARBA" id="ARBA00023008"/>
    </source>
</evidence>
<comment type="catalytic activity">
    <reaction evidence="11">
        <text>S-methyl-5'-thioadenosine + phosphate = 5-(methylsulfanyl)-alpha-D-ribose 1-phosphate + adenine</text>
        <dbReference type="Rhea" id="RHEA:11852"/>
        <dbReference type="ChEBI" id="CHEBI:16708"/>
        <dbReference type="ChEBI" id="CHEBI:17509"/>
        <dbReference type="ChEBI" id="CHEBI:43474"/>
        <dbReference type="ChEBI" id="CHEBI:58533"/>
        <dbReference type="EC" id="2.4.2.28"/>
    </reaction>
    <physiologicalReaction direction="left-to-right" evidence="11">
        <dbReference type="Rhea" id="RHEA:11853"/>
    </physiologicalReaction>
</comment>
<dbReference type="RefSeq" id="WP_122824469.1">
    <property type="nucleotide sequence ID" value="NZ_CP033325.1"/>
</dbReference>
<comment type="similarity">
    <text evidence="3">Belongs to the purine nucleoside phosphorylase YfiH/LACC1 family.</text>
</comment>
<evidence type="ECO:0000256" key="3">
    <source>
        <dbReference type="ARBA" id="ARBA00007353"/>
    </source>
</evidence>
<evidence type="ECO:0000256" key="1">
    <source>
        <dbReference type="ARBA" id="ARBA00000553"/>
    </source>
</evidence>
<comment type="catalytic activity">
    <reaction evidence="10">
        <text>adenosine + phosphate = alpha-D-ribose 1-phosphate + adenine</text>
        <dbReference type="Rhea" id="RHEA:27642"/>
        <dbReference type="ChEBI" id="CHEBI:16335"/>
        <dbReference type="ChEBI" id="CHEBI:16708"/>
        <dbReference type="ChEBI" id="CHEBI:43474"/>
        <dbReference type="ChEBI" id="CHEBI:57720"/>
        <dbReference type="EC" id="2.4.2.1"/>
    </reaction>
    <physiologicalReaction direction="left-to-right" evidence="10">
        <dbReference type="Rhea" id="RHEA:27643"/>
    </physiologicalReaction>
</comment>
<dbReference type="Proteomes" id="UP001595955">
    <property type="component" value="Unassembled WGS sequence"/>
</dbReference>
<accession>A0ABV9DEU3</accession>
<keyword evidence="4" id="KW-0808">Transferase</keyword>
<sequence length="267" mass="27018">MPLDLIPAQLGPGARGAFTTRAGGVSGGAYAAEDASGGLNLGGHVGDDPERVLANRDLLDRAVGARVAWANQVHGAQVLVVDDEPDPGRGALGDADVLLAVAGAARRPAVGVLVADCVPVLLATTDGSLTAAAHVGRQGLVRGALEAAVAAMTARGADPGDLWASIGPSICGRCYEVPARLREEVEALVPGTASSTSWGTPALDLAAGVRSRLAAAGVERVEQVGRCTHEDARFYSYRRDGVTGRTAGVVRARDTPRLVPGGTAALV</sequence>
<evidence type="ECO:0000256" key="6">
    <source>
        <dbReference type="ARBA" id="ARBA00022801"/>
    </source>
</evidence>
<evidence type="ECO:0000313" key="13">
    <source>
        <dbReference type="Proteomes" id="UP001595955"/>
    </source>
</evidence>
<protein>
    <submittedName>
        <fullName evidence="12">Polyphenol oxidase family protein</fullName>
    </submittedName>
</protein>
<keyword evidence="13" id="KW-1185">Reference proteome</keyword>
<evidence type="ECO:0000256" key="10">
    <source>
        <dbReference type="ARBA" id="ARBA00048968"/>
    </source>
</evidence>
<keyword evidence="8" id="KW-0186">Copper</keyword>
<evidence type="ECO:0000256" key="4">
    <source>
        <dbReference type="ARBA" id="ARBA00022679"/>
    </source>
</evidence>